<reference evidence="2" key="1">
    <citation type="journal article" date="2020" name="Genome Biol.">
        <title>Gamete binning: chromosome-level and haplotype-resolved genome assembly enabled by high-throughput single-cell sequencing of gamete genomes.</title>
        <authorList>
            <person name="Campoy J.A."/>
            <person name="Sun H."/>
            <person name="Goel M."/>
            <person name="Jiao W.-B."/>
            <person name="Folz-Donahue K."/>
            <person name="Wang N."/>
            <person name="Rubio M."/>
            <person name="Liu C."/>
            <person name="Kukat C."/>
            <person name="Ruiz D."/>
            <person name="Huettel B."/>
            <person name="Schneeberger K."/>
        </authorList>
    </citation>
    <scope>NUCLEOTIDE SEQUENCE [LARGE SCALE GENOMIC DNA]</scope>
    <source>
        <strain evidence="2">cv. Rojo Pasion</strain>
    </source>
</reference>
<name>A0A6J5XXW0_PRUAR</name>
<organism evidence="1 2">
    <name type="scientific">Prunus armeniaca</name>
    <name type="common">Apricot</name>
    <name type="synonym">Armeniaca vulgaris</name>
    <dbReference type="NCBI Taxonomy" id="36596"/>
    <lineage>
        <taxon>Eukaryota</taxon>
        <taxon>Viridiplantae</taxon>
        <taxon>Streptophyta</taxon>
        <taxon>Embryophyta</taxon>
        <taxon>Tracheophyta</taxon>
        <taxon>Spermatophyta</taxon>
        <taxon>Magnoliopsida</taxon>
        <taxon>eudicotyledons</taxon>
        <taxon>Gunneridae</taxon>
        <taxon>Pentapetalae</taxon>
        <taxon>rosids</taxon>
        <taxon>fabids</taxon>
        <taxon>Rosales</taxon>
        <taxon>Rosaceae</taxon>
        <taxon>Amygdaloideae</taxon>
        <taxon>Amygdaleae</taxon>
        <taxon>Prunus</taxon>
    </lineage>
</organism>
<keyword evidence="2" id="KW-1185">Reference proteome</keyword>
<dbReference type="EMBL" id="CAEKKB010000007">
    <property type="protein sequence ID" value="CAB4318720.1"/>
    <property type="molecule type" value="Genomic_DNA"/>
</dbReference>
<evidence type="ECO:0000313" key="1">
    <source>
        <dbReference type="EMBL" id="CAB4318720.1"/>
    </source>
</evidence>
<accession>A0A6J5XXW0</accession>
<proteinExistence type="predicted"/>
<dbReference type="Proteomes" id="UP000507245">
    <property type="component" value="Unassembled WGS sequence"/>
</dbReference>
<dbReference type="AlphaFoldDB" id="A0A6J5XXW0"/>
<sequence>MERINALDRKFSWDLKPHSLCLDILDPCDATDDAEIFDGPQLFVRGDSLLPHSNVYDIPSGLLVSEGAFVPPETPQPLNDVMDQKGEGSVVIEVGLAGIHQCMPSIAHMGLLSDAPLDQWAKEVAEILVQSLVSVYGDSFKIEALGFFAPFVSVYGDSFSVVVGLGGGWGGAWVLGSWGLGWRVVVGWVWVESGCGMGLGVGA</sequence>
<protein>
    <submittedName>
        <fullName evidence="1">Uncharacterized protein</fullName>
    </submittedName>
</protein>
<evidence type="ECO:0000313" key="2">
    <source>
        <dbReference type="Proteomes" id="UP000507245"/>
    </source>
</evidence>
<gene>
    <name evidence="1" type="ORF">ORAREDHAP_LOCUS45833</name>
</gene>